<dbReference type="EMBL" id="JAUYVI010000005">
    <property type="protein sequence ID" value="MDQ7249296.1"/>
    <property type="molecule type" value="Genomic_DNA"/>
</dbReference>
<accession>A0ABU0YQP5</accession>
<name>A0ABU0YQP5_9PROT</name>
<dbReference type="Gene3D" id="3.20.20.100">
    <property type="entry name" value="NADP-dependent oxidoreductase domain"/>
    <property type="match status" value="1"/>
</dbReference>
<dbReference type="PROSITE" id="PS00062">
    <property type="entry name" value="ALDOKETO_REDUCTASE_2"/>
    <property type="match status" value="1"/>
</dbReference>
<dbReference type="PANTHER" id="PTHR43364">
    <property type="entry name" value="NADH-SPECIFIC METHYLGLYOXAL REDUCTASE-RELATED"/>
    <property type="match status" value="1"/>
</dbReference>
<dbReference type="Pfam" id="PF00248">
    <property type="entry name" value="Aldo_ket_red"/>
    <property type="match status" value="1"/>
</dbReference>
<sequence>MEYRLLGRSGLKVSTLILGSANFGSVGEFFNKAGKIDVAGARRLIDRYRDAGGNMLDTSNAYSAGVSEEVVGEALDGARKDLLVATKVRFPMGKGPNDRGLSRHHIIKSCEESLKRLRRETIDLYQMHEWDGETPIEETIDALDALQRSGKVRYIGVSNYSGWHIMKALAVSDARHQARFVSQQIYYSLQAREAEYELVPISVDQGLGILIWSPLAGGLLSGKYRRGKPMPEGRHLNGWGEPPITDEKALYDIIEVLVEVAEARKQSAAAVALAWSLGRPGVTSVIIGARNEEQLKANLPAGDLKLTDDERKKLDDVSKPTLIYPYWHQASTASDRLGAADLALLKPHLTGAGRMG</sequence>
<reference evidence="3" key="1">
    <citation type="submission" date="2023-08" db="EMBL/GenBank/DDBJ databases">
        <title>Rhodospirillaceae gen. nov., a novel taxon isolated from the Yangtze River Yuezi River estuary sludge.</title>
        <authorList>
            <person name="Ruan L."/>
        </authorList>
    </citation>
    <scope>NUCLEOTIDE SEQUENCE [LARGE SCALE GENOMIC DNA]</scope>
    <source>
        <strain evidence="3">R-7</strain>
    </source>
</reference>
<dbReference type="CDD" id="cd19091">
    <property type="entry name" value="AKR_PsAKR"/>
    <property type="match status" value="1"/>
</dbReference>
<gene>
    <name evidence="2" type="ORF">Q8A70_16535</name>
</gene>
<keyword evidence="3" id="KW-1185">Reference proteome</keyword>
<dbReference type="SUPFAM" id="SSF51430">
    <property type="entry name" value="NAD(P)-linked oxidoreductase"/>
    <property type="match status" value="1"/>
</dbReference>
<dbReference type="PANTHER" id="PTHR43364:SF18">
    <property type="entry name" value="OXIDOREDUCTASE"/>
    <property type="match status" value="1"/>
</dbReference>
<dbReference type="InterPro" id="IPR050523">
    <property type="entry name" value="AKR_Detox_Biosynth"/>
</dbReference>
<organism evidence="2 3">
    <name type="scientific">Dongia sedimenti</name>
    <dbReference type="NCBI Taxonomy" id="3064282"/>
    <lineage>
        <taxon>Bacteria</taxon>
        <taxon>Pseudomonadati</taxon>
        <taxon>Pseudomonadota</taxon>
        <taxon>Alphaproteobacteria</taxon>
        <taxon>Rhodospirillales</taxon>
        <taxon>Dongiaceae</taxon>
        <taxon>Dongia</taxon>
    </lineage>
</organism>
<dbReference type="InterPro" id="IPR018170">
    <property type="entry name" value="Aldo/ket_reductase_CS"/>
</dbReference>
<comment type="caution">
    <text evidence="2">The sequence shown here is derived from an EMBL/GenBank/DDBJ whole genome shotgun (WGS) entry which is preliminary data.</text>
</comment>
<feature type="domain" description="NADP-dependent oxidoreductase" evidence="1">
    <location>
        <begin position="16"/>
        <end position="318"/>
    </location>
</feature>
<evidence type="ECO:0000313" key="3">
    <source>
        <dbReference type="Proteomes" id="UP001230156"/>
    </source>
</evidence>
<dbReference type="InterPro" id="IPR036812">
    <property type="entry name" value="NAD(P)_OxRdtase_dom_sf"/>
</dbReference>
<evidence type="ECO:0000313" key="2">
    <source>
        <dbReference type="EMBL" id="MDQ7249296.1"/>
    </source>
</evidence>
<proteinExistence type="predicted"/>
<evidence type="ECO:0000259" key="1">
    <source>
        <dbReference type="Pfam" id="PF00248"/>
    </source>
</evidence>
<dbReference type="Proteomes" id="UP001230156">
    <property type="component" value="Unassembled WGS sequence"/>
</dbReference>
<dbReference type="RefSeq" id="WP_379957134.1">
    <property type="nucleotide sequence ID" value="NZ_JAUYVI010000005.1"/>
</dbReference>
<protein>
    <submittedName>
        <fullName evidence="2">Aldo/keto reductase</fullName>
    </submittedName>
</protein>
<dbReference type="InterPro" id="IPR023210">
    <property type="entry name" value="NADP_OxRdtase_dom"/>
</dbReference>